<feature type="transmembrane region" description="Helical" evidence="9">
    <location>
        <begin position="397"/>
        <end position="417"/>
    </location>
</feature>
<evidence type="ECO:0000256" key="6">
    <source>
        <dbReference type="ARBA" id="ARBA00022989"/>
    </source>
</evidence>
<evidence type="ECO:0000259" key="10">
    <source>
        <dbReference type="Pfam" id="PF13231"/>
    </source>
</evidence>
<evidence type="ECO:0000256" key="8">
    <source>
        <dbReference type="SAM" id="MobiDB-lite"/>
    </source>
</evidence>
<dbReference type="STRING" id="298654.FraEuI1c_6999"/>
<dbReference type="OrthoDB" id="3204789at2"/>
<reference evidence="12 13" key="1">
    <citation type="submission" date="2010-10" db="EMBL/GenBank/DDBJ databases">
        <title>Complete sequence of Frankia sp. EuI1c.</title>
        <authorList>
            <consortium name="US DOE Joint Genome Institute"/>
            <person name="Lucas S."/>
            <person name="Copeland A."/>
            <person name="Lapidus A."/>
            <person name="Cheng J.-F."/>
            <person name="Bruce D."/>
            <person name="Goodwin L."/>
            <person name="Pitluck S."/>
            <person name="Chertkov O."/>
            <person name="Detter J.C."/>
            <person name="Han C."/>
            <person name="Tapia R."/>
            <person name="Land M."/>
            <person name="Hauser L."/>
            <person name="Jeffries C."/>
            <person name="Kyrpides N."/>
            <person name="Ivanova N."/>
            <person name="Mikhailova N."/>
            <person name="Beauchemin N."/>
            <person name="Sen A."/>
            <person name="Sur S.A."/>
            <person name="Gtari M."/>
            <person name="Wall L."/>
            <person name="Tisa L."/>
            <person name="Woyke T."/>
        </authorList>
    </citation>
    <scope>NUCLEOTIDE SEQUENCE [LARGE SCALE GENOMIC DNA]</scope>
    <source>
        <strain evidence="13">DSM 45817 / CECT 9037 / EuI1c</strain>
    </source>
</reference>
<evidence type="ECO:0000256" key="4">
    <source>
        <dbReference type="ARBA" id="ARBA00022679"/>
    </source>
</evidence>
<feature type="domain" description="Glycosyltransferase RgtA/B/C/D-like" evidence="10">
    <location>
        <begin position="143"/>
        <end position="263"/>
    </location>
</feature>
<evidence type="ECO:0000313" key="13">
    <source>
        <dbReference type="Proteomes" id="UP000002484"/>
    </source>
</evidence>
<dbReference type="HOGENOM" id="CLU_415469_0_0_11"/>
<dbReference type="PANTHER" id="PTHR33908:SF11">
    <property type="entry name" value="MEMBRANE PROTEIN"/>
    <property type="match status" value="1"/>
</dbReference>
<dbReference type="GO" id="GO:0009103">
    <property type="term" value="P:lipopolysaccharide biosynthetic process"/>
    <property type="evidence" value="ECO:0007669"/>
    <property type="project" value="UniProtKB-ARBA"/>
</dbReference>
<dbReference type="GO" id="GO:0016763">
    <property type="term" value="F:pentosyltransferase activity"/>
    <property type="evidence" value="ECO:0007669"/>
    <property type="project" value="TreeGrafter"/>
</dbReference>
<accession>E3IW38</accession>
<evidence type="ECO:0000256" key="2">
    <source>
        <dbReference type="ARBA" id="ARBA00022475"/>
    </source>
</evidence>
<feature type="transmembrane region" description="Helical" evidence="9">
    <location>
        <begin position="224"/>
        <end position="248"/>
    </location>
</feature>
<keyword evidence="7 9" id="KW-0472">Membrane</keyword>
<gene>
    <name evidence="12" type="ordered locus">FraEuI1c_6999</name>
</gene>
<keyword evidence="5 9" id="KW-0812">Transmembrane</keyword>
<dbReference type="InParanoid" id="E3IW38"/>
<evidence type="ECO:0000259" key="11">
    <source>
        <dbReference type="Pfam" id="PF25230"/>
    </source>
</evidence>
<feature type="region of interest" description="Disordered" evidence="8">
    <location>
        <begin position="1"/>
        <end position="28"/>
    </location>
</feature>
<dbReference type="RefSeq" id="WP_013428077.1">
    <property type="nucleotide sequence ID" value="NC_014666.1"/>
</dbReference>
<feature type="transmembrane region" description="Helical" evidence="9">
    <location>
        <begin position="49"/>
        <end position="68"/>
    </location>
</feature>
<evidence type="ECO:0000256" key="9">
    <source>
        <dbReference type="SAM" id="Phobius"/>
    </source>
</evidence>
<dbReference type="Proteomes" id="UP000002484">
    <property type="component" value="Chromosome"/>
</dbReference>
<dbReference type="GO" id="GO:0005886">
    <property type="term" value="C:plasma membrane"/>
    <property type="evidence" value="ECO:0007669"/>
    <property type="project" value="UniProtKB-SubCell"/>
</dbReference>
<dbReference type="Pfam" id="PF25230">
    <property type="entry name" value="DUF7846"/>
    <property type="match status" value="1"/>
</dbReference>
<feature type="transmembrane region" description="Helical" evidence="9">
    <location>
        <begin position="131"/>
        <end position="156"/>
    </location>
</feature>
<keyword evidence="2" id="KW-1003">Cell membrane</keyword>
<keyword evidence="3" id="KW-0328">Glycosyltransferase</keyword>
<name>E3IW38_PSEI1</name>
<feature type="transmembrane region" description="Helical" evidence="9">
    <location>
        <begin position="363"/>
        <end position="385"/>
    </location>
</feature>
<dbReference type="AlphaFoldDB" id="E3IW38"/>
<keyword evidence="4" id="KW-0808">Transferase</keyword>
<dbReference type="PANTHER" id="PTHR33908">
    <property type="entry name" value="MANNOSYLTRANSFERASE YKCB-RELATED"/>
    <property type="match status" value="1"/>
</dbReference>
<feature type="transmembrane region" description="Helical" evidence="9">
    <location>
        <begin position="168"/>
        <end position="186"/>
    </location>
</feature>
<evidence type="ECO:0000256" key="1">
    <source>
        <dbReference type="ARBA" id="ARBA00004651"/>
    </source>
</evidence>
<keyword evidence="13" id="KW-1185">Reference proteome</keyword>
<sequence>MTVDVSSPETTVPLRLGRRRPTGPGWRPHAPTTDFGDYGWRLWLARIDAPTRAVLLIAVCSFVGSLLLQTGFYREGSGDADEAAYVLQARMLLDGRLTLDSRVVEPFFQPWLTGMHGTEVFTKYLPGWPALLAASQAVFGTMAVAPAAIAACWVIGTYLLTRELFEDGWTAAIAAGLVALSPLVLLHTALPLAYAPCAAVLTLASALLLRGVRTGTRGPLIGGGALVGFALLIRPFDAVLVVGPLVLFAATRMWRTPTILLARAGWGVLGAAPFVGLLLAYCSHVTGSPLRLPQTASDPLDTFGFGPRRILPSEPTFTFTHHLAVQALQETLKAAPSWYFGGFGLIALAVVGLLAPRRRAERLLLASTTAAILIGYFFWWGSAFAMPGLRNGLGPHYHLAGFTPIVILGAAGARWLWSLIPAEQRGRRRARQARPKPLVRATALVLSFAGLTALTVPTLQGRIDVQRGVNSGNAFLDALIPDHLPGPALVVVTPAIPTHYTQLPYHTLRNSADLDGPIVYAADIGPGIAALPDRMPDRTIYRLRPNELVDADVPGSYRGSFVQLHQVQGTSIQIRVTVRPPAAGTAGIPAGGLGAGARLYVRLGDQTQSQRLPAGGASTFVLNGAGSAGSGELSAATLSAPAELVVGFTTGDGAGAASWEERFPLMRHATGDLTLLAPGLGWRRLTGTLASTVANNESQWLAARVEPTLDVALTGSDAR</sequence>
<feature type="transmembrane region" description="Helical" evidence="9">
    <location>
        <begin position="438"/>
        <end position="459"/>
    </location>
</feature>
<dbReference type="InterPro" id="IPR038731">
    <property type="entry name" value="RgtA/B/C-like"/>
</dbReference>
<protein>
    <submittedName>
        <fullName evidence="12">Uncharacterized protein</fullName>
    </submittedName>
</protein>
<keyword evidence="6 9" id="KW-1133">Transmembrane helix</keyword>
<comment type="subcellular location">
    <subcellularLocation>
        <location evidence="1">Cell membrane</location>
        <topology evidence="1">Multi-pass membrane protein</topology>
    </subcellularLocation>
</comment>
<organism evidence="12 13">
    <name type="scientific">Pseudofrankia inefficax (strain DSM 45817 / CECT 9037 / DDB 130130 / EuI1c)</name>
    <name type="common">Frankia inefficax</name>
    <dbReference type="NCBI Taxonomy" id="298654"/>
    <lineage>
        <taxon>Bacteria</taxon>
        <taxon>Bacillati</taxon>
        <taxon>Actinomycetota</taxon>
        <taxon>Actinomycetes</taxon>
        <taxon>Frankiales</taxon>
        <taxon>Frankiaceae</taxon>
        <taxon>Pseudofrankia</taxon>
    </lineage>
</organism>
<dbReference type="eggNOG" id="COG1807">
    <property type="taxonomic scope" value="Bacteria"/>
</dbReference>
<dbReference type="InterPro" id="IPR050297">
    <property type="entry name" value="LipidA_mod_glycosyltrf_83"/>
</dbReference>
<evidence type="ECO:0000256" key="5">
    <source>
        <dbReference type="ARBA" id="ARBA00022692"/>
    </source>
</evidence>
<proteinExistence type="predicted"/>
<evidence type="ECO:0000313" key="12">
    <source>
        <dbReference type="EMBL" id="ADP84966.1"/>
    </source>
</evidence>
<evidence type="ECO:0000256" key="7">
    <source>
        <dbReference type="ARBA" id="ARBA00023136"/>
    </source>
</evidence>
<evidence type="ECO:0000256" key="3">
    <source>
        <dbReference type="ARBA" id="ARBA00022676"/>
    </source>
</evidence>
<dbReference type="InterPro" id="IPR057168">
    <property type="entry name" value="DUF7846"/>
</dbReference>
<dbReference type="Pfam" id="PF13231">
    <property type="entry name" value="PMT_2"/>
    <property type="match status" value="1"/>
</dbReference>
<dbReference type="EMBL" id="CP002299">
    <property type="protein sequence ID" value="ADP84966.1"/>
    <property type="molecule type" value="Genomic_DNA"/>
</dbReference>
<feature type="domain" description="DUF7846" evidence="11">
    <location>
        <begin position="491"/>
        <end position="653"/>
    </location>
</feature>
<feature type="transmembrane region" description="Helical" evidence="9">
    <location>
        <begin position="338"/>
        <end position="356"/>
    </location>
</feature>
<feature type="transmembrane region" description="Helical" evidence="9">
    <location>
        <begin position="260"/>
        <end position="281"/>
    </location>
</feature>
<dbReference type="KEGG" id="fri:FraEuI1c_6999"/>